<sequence length="246" mass="27728">MQEYEWLHGTDFRGMIGLVGEESAERKLRLSACACVRRAFVKSPEAELRIAIETAEDYADFGASKQQVKATRRLLVAFMEETRQRQLQDKAAVPEWAWNDPERAEWWPNIGTDGALERQVRLAESVLQASRFTAESLTFIAHAVIDAGYFTSRDRPGDLSDVCDLLRDIFGNPFRPLDLPADWCTSTAFALAAQMYDSRDFSAMPVLADALQDAGCEDDVILTHCRDPKQVHVRGCWIVDLLLGKE</sequence>
<protein>
    <recommendedName>
        <fullName evidence="3">SMI1/KNR4 family protein</fullName>
    </recommendedName>
</protein>
<organism evidence="1 2">
    <name type="scientific">Gemmata massiliana</name>
    <dbReference type="NCBI Taxonomy" id="1210884"/>
    <lineage>
        <taxon>Bacteria</taxon>
        <taxon>Pseudomonadati</taxon>
        <taxon>Planctomycetota</taxon>
        <taxon>Planctomycetia</taxon>
        <taxon>Gemmatales</taxon>
        <taxon>Gemmataceae</taxon>
        <taxon>Gemmata</taxon>
    </lineage>
</organism>
<keyword evidence="2" id="KW-1185">Reference proteome</keyword>
<dbReference type="KEGG" id="gms:SOIL9_79310"/>
<dbReference type="Proteomes" id="UP000464178">
    <property type="component" value="Chromosome"/>
</dbReference>
<dbReference type="AlphaFoldDB" id="A0A6P2DII1"/>
<evidence type="ECO:0000313" key="1">
    <source>
        <dbReference type="EMBL" id="VTS01195.1"/>
    </source>
</evidence>
<name>A0A6P2DII1_9BACT</name>
<evidence type="ECO:0008006" key="3">
    <source>
        <dbReference type="Google" id="ProtNLM"/>
    </source>
</evidence>
<proteinExistence type="predicted"/>
<reference evidence="1 2" key="1">
    <citation type="submission" date="2019-05" db="EMBL/GenBank/DDBJ databases">
        <authorList>
            <consortium name="Science for Life Laboratories"/>
        </authorList>
    </citation>
    <scope>NUCLEOTIDE SEQUENCE [LARGE SCALE GENOMIC DNA]</scope>
    <source>
        <strain evidence="1">Soil9</strain>
    </source>
</reference>
<dbReference type="EMBL" id="LR593886">
    <property type="protein sequence ID" value="VTS01195.1"/>
    <property type="molecule type" value="Genomic_DNA"/>
</dbReference>
<evidence type="ECO:0000313" key="2">
    <source>
        <dbReference type="Proteomes" id="UP000464178"/>
    </source>
</evidence>
<accession>A0A6P2DII1</accession>
<gene>
    <name evidence="1" type="ORF">SOIL9_79310</name>
</gene>